<dbReference type="EMBL" id="VMBF01000011">
    <property type="protein sequence ID" value="TSJ72911.1"/>
    <property type="molecule type" value="Genomic_DNA"/>
</dbReference>
<dbReference type="Proteomes" id="UP000322315">
    <property type="component" value="Unassembled WGS sequence"/>
</dbReference>
<feature type="transmembrane region" description="Helical" evidence="1">
    <location>
        <begin position="36"/>
        <end position="54"/>
    </location>
</feature>
<reference evidence="2 5" key="1">
    <citation type="journal article" date="2015" name="Int. J. Syst. Evol. Microbiol.">
        <title>Algibacter amylolyticus sp. nov., isolated from intertidal sediment.</title>
        <authorList>
            <person name="Zhang D.C."/>
            <person name="Wu J."/>
            <person name="Neuner K."/>
            <person name="Yao J."/>
            <person name="Margesin R."/>
        </authorList>
    </citation>
    <scope>NUCLEOTIDE SEQUENCE [LARGE SCALE GENOMIC DNA]</scope>
    <source>
        <strain evidence="2 5">RU-4-M-4</strain>
    </source>
</reference>
<dbReference type="AlphaFoldDB" id="A0A5M7AVQ3"/>
<evidence type="ECO:0000313" key="4">
    <source>
        <dbReference type="Proteomes" id="UP000315145"/>
    </source>
</evidence>
<gene>
    <name evidence="2" type="ORF">F2B50_16095</name>
    <name evidence="3" type="ORF">FPF71_16095</name>
</gene>
<dbReference type="Proteomes" id="UP000315145">
    <property type="component" value="Unassembled WGS sequence"/>
</dbReference>
<evidence type="ECO:0000313" key="2">
    <source>
        <dbReference type="EMBL" id="KAA5821399.1"/>
    </source>
</evidence>
<proteinExistence type="predicted"/>
<dbReference type="OrthoDB" id="9938730at2"/>
<dbReference type="RefSeq" id="WP_144117954.1">
    <property type="nucleotide sequence ID" value="NZ_JACHGE010000003.1"/>
</dbReference>
<evidence type="ECO:0000256" key="1">
    <source>
        <dbReference type="SAM" id="Phobius"/>
    </source>
</evidence>
<keyword evidence="1" id="KW-0472">Membrane</keyword>
<keyword evidence="4" id="KW-1185">Reference proteome</keyword>
<evidence type="ECO:0000313" key="3">
    <source>
        <dbReference type="EMBL" id="TSJ72911.1"/>
    </source>
</evidence>
<dbReference type="EMBL" id="VWRS01000011">
    <property type="protein sequence ID" value="KAA5821399.1"/>
    <property type="molecule type" value="Genomic_DNA"/>
</dbReference>
<reference evidence="3 4" key="2">
    <citation type="submission" date="2019-07" db="EMBL/GenBank/DDBJ databases">
        <title>Algibacter marinivivus sp. nov., isolated from the surface of a marine red alga.</title>
        <authorList>
            <person name="Zhong X."/>
            <person name="Xu W."/>
            <person name="Zhang Y."/>
            <person name="Zhang Q."/>
            <person name="Du Z."/>
        </authorList>
    </citation>
    <scope>NUCLEOTIDE SEQUENCE [LARGE SCALE GENOMIC DNA]</scope>
    <source>
        <strain evidence="3 4">RU-4-M-4</strain>
    </source>
</reference>
<comment type="caution">
    <text evidence="2">The sequence shown here is derived from an EMBL/GenBank/DDBJ whole genome shotgun (WGS) entry which is preliminary data.</text>
</comment>
<protein>
    <submittedName>
        <fullName evidence="2">Uncharacterized protein</fullName>
    </submittedName>
</protein>
<keyword evidence="1" id="KW-0812">Transmembrane</keyword>
<accession>A0A5M7AVQ3</accession>
<feature type="transmembrane region" description="Helical" evidence="1">
    <location>
        <begin position="12"/>
        <end position="30"/>
    </location>
</feature>
<organism evidence="2 5">
    <name type="scientific">Algibacter amylolyticus</name>
    <dbReference type="NCBI Taxonomy" id="1608400"/>
    <lineage>
        <taxon>Bacteria</taxon>
        <taxon>Pseudomonadati</taxon>
        <taxon>Bacteroidota</taxon>
        <taxon>Flavobacteriia</taxon>
        <taxon>Flavobacteriales</taxon>
        <taxon>Flavobacteriaceae</taxon>
        <taxon>Algibacter</taxon>
    </lineage>
</organism>
<evidence type="ECO:0000313" key="5">
    <source>
        <dbReference type="Proteomes" id="UP000322315"/>
    </source>
</evidence>
<keyword evidence="1" id="KW-1133">Transmembrane helix</keyword>
<sequence>MNLIYSKKENPYIYIVLAILVFLVFIAGIYYANYYLWYILAPVVFLIIKGLNVLKKDETPVIKLDNEGLTVLKVDEENILYKYHEITEIYMDSRYLNGFIKIKSNSKKIHLDSVAIPILKQKEITDLVNDRILK</sequence>
<reference evidence="2" key="3">
    <citation type="submission" date="2019-09" db="EMBL/GenBank/DDBJ databases">
        <authorList>
            <person name="Zhang D.-C."/>
        </authorList>
    </citation>
    <scope>NUCLEOTIDE SEQUENCE</scope>
    <source>
        <strain evidence="2">RU-4-M-4</strain>
    </source>
</reference>
<name>A0A5M7AVQ3_9FLAO</name>